<name>A0AA96VJK9_9EURY</name>
<gene>
    <name evidence="2" type="ORF">MsAm2_14040</name>
</gene>
<dbReference type="PANTHER" id="PTHR43520">
    <property type="entry name" value="ATP7, ISOFORM B"/>
    <property type="match status" value="1"/>
</dbReference>
<dbReference type="Pfam" id="PF00702">
    <property type="entry name" value="Hydrolase"/>
    <property type="match status" value="1"/>
</dbReference>
<dbReference type="GO" id="GO:0043682">
    <property type="term" value="F:P-type divalent copper transporter activity"/>
    <property type="evidence" value="ECO:0007669"/>
    <property type="project" value="TreeGrafter"/>
</dbReference>
<keyword evidence="1" id="KW-1278">Translocase</keyword>
<dbReference type="Proteomes" id="UP001304970">
    <property type="component" value="Chromosome"/>
</dbReference>
<evidence type="ECO:0008006" key="4">
    <source>
        <dbReference type="Google" id="ProtNLM"/>
    </source>
</evidence>
<evidence type="ECO:0000313" key="3">
    <source>
        <dbReference type="Proteomes" id="UP001304970"/>
    </source>
</evidence>
<dbReference type="SUPFAM" id="SSF56784">
    <property type="entry name" value="HAD-like"/>
    <property type="match status" value="1"/>
</dbReference>
<dbReference type="EMBL" id="CP131061">
    <property type="protein sequence ID" value="WNY27602.1"/>
    <property type="molecule type" value="Genomic_DNA"/>
</dbReference>
<dbReference type="PANTHER" id="PTHR43520:SF8">
    <property type="entry name" value="P-TYPE CU(+) TRANSPORTER"/>
    <property type="match status" value="1"/>
</dbReference>
<reference evidence="2 3" key="1">
    <citation type="submission" date="2023-07" db="EMBL/GenBank/DDBJ databases">
        <title>Closed genome sequence of Methanosarcinaceae archaeon Am2.</title>
        <authorList>
            <person name="Poehlein A."/>
            <person name="Protasov E."/>
            <person name="Platt K."/>
            <person name="Reeh H."/>
            <person name="Daniel R."/>
            <person name="Brune A."/>
        </authorList>
    </citation>
    <scope>NUCLEOTIDE SEQUENCE [LARGE SCALE GENOMIC DNA]</scope>
    <source>
        <strain evidence="2 3">Am2</strain>
    </source>
</reference>
<evidence type="ECO:0000313" key="2">
    <source>
        <dbReference type="EMBL" id="WNY27602.1"/>
    </source>
</evidence>
<accession>A0AA96VJK9</accession>
<dbReference type="InterPro" id="IPR023214">
    <property type="entry name" value="HAD_sf"/>
</dbReference>
<protein>
    <recommendedName>
        <fullName evidence="4">HAD family hydrolase</fullName>
    </recommendedName>
</protein>
<proteinExistence type="predicted"/>
<sequence>MLMFKKCVLFLKNRQFFSPMKRVFRYGFLSPIMDSMESFKQKAVVFDCAGTLVEMYRVTKELKTGIVLSDADNLQLVSGVERCGLIILDTPIDLIKSQDPDALLSDFLRTEQVPFGIAYATKGFETSDISRILLSDMTKICHFHETNEKAVAFFEDIIYEVSGFVADSNAGEISYVMSTGGKLFDNAREVMDALRDEFDIFIASGDNYENLYRVAEKLGIPDDHVFGLCNDQKKLEIVLDLENHYPYVAMVGDGLNDKLALEASDCGILISRHNYYTPDELKEVSDYILSDLGQCVEILREV</sequence>
<evidence type="ECO:0000256" key="1">
    <source>
        <dbReference type="ARBA" id="ARBA00022967"/>
    </source>
</evidence>
<dbReference type="GO" id="GO:0005507">
    <property type="term" value="F:copper ion binding"/>
    <property type="evidence" value="ECO:0007669"/>
    <property type="project" value="TreeGrafter"/>
</dbReference>
<dbReference type="GO" id="GO:0016020">
    <property type="term" value="C:membrane"/>
    <property type="evidence" value="ECO:0007669"/>
    <property type="project" value="TreeGrafter"/>
</dbReference>
<organism evidence="2 3">
    <name type="scientific">Methanolapillus ohkumae</name>
    <dbReference type="NCBI Taxonomy" id="3028298"/>
    <lineage>
        <taxon>Archaea</taxon>
        <taxon>Methanobacteriati</taxon>
        <taxon>Methanobacteriota</taxon>
        <taxon>Stenosarchaea group</taxon>
        <taxon>Methanomicrobia</taxon>
        <taxon>Methanosarcinales</taxon>
        <taxon>Methanosarcinaceae</taxon>
        <taxon>Methanolapillus</taxon>
    </lineage>
</organism>
<keyword evidence="3" id="KW-1185">Reference proteome</keyword>
<dbReference type="InterPro" id="IPR036412">
    <property type="entry name" value="HAD-like_sf"/>
</dbReference>
<dbReference type="Gene3D" id="3.40.50.1000">
    <property type="entry name" value="HAD superfamily/HAD-like"/>
    <property type="match status" value="1"/>
</dbReference>
<dbReference type="AlphaFoldDB" id="A0AA96VJK9"/>
<dbReference type="GO" id="GO:0055070">
    <property type="term" value="P:copper ion homeostasis"/>
    <property type="evidence" value="ECO:0007669"/>
    <property type="project" value="TreeGrafter"/>
</dbReference>